<name>A0A9P0CU61_9CUCU</name>
<dbReference type="SUPFAM" id="SSF53067">
    <property type="entry name" value="Actin-like ATPase domain"/>
    <property type="match status" value="2"/>
</dbReference>
<dbReference type="CDD" id="cd07782">
    <property type="entry name" value="ASKHA_NBD_FGGY_D-RBK"/>
    <property type="match status" value="1"/>
</dbReference>
<feature type="compositionally biased region" description="Low complexity" evidence="5">
    <location>
        <begin position="65"/>
        <end position="84"/>
    </location>
</feature>
<dbReference type="Pfam" id="PF00370">
    <property type="entry name" value="FGGY_N"/>
    <property type="match status" value="1"/>
</dbReference>
<evidence type="ECO:0000256" key="5">
    <source>
        <dbReference type="SAM" id="MobiDB-lite"/>
    </source>
</evidence>
<evidence type="ECO:0000313" key="9">
    <source>
        <dbReference type="Proteomes" id="UP001153636"/>
    </source>
</evidence>
<feature type="domain" description="Carbohydrate kinase FGGY C-terminal" evidence="7">
    <location>
        <begin position="675"/>
        <end position="881"/>
    </location>
</feature>
<dbReference type="Pfam" id="PF02782">
    <property type="entry name" value="FGGY_C"/>
    <property type="match status" value="1"/>
</dbReference>
<evidence type="ECO:0000259" key="6">
    <source>
        <dbReference type="Pfam" id="PF00370"/>
    </source>
</evidence>
<feature type="compositionally biased region" description="Polar residues" evidence="5">
    <location>
        <begin position="101"/>
        <end position="112"/>
    </location>
</feature>
<evidence type="ECO:0000256" key="2">
    <source>
        <dbReference type="ARBA" id="ARBA00022679"/>
    </source>
</evidence>
<protein>
    <recommendedName>
        <fullName evidence="4">FGGY carbohydrate kinase domain-containing protein</fullName>
    </recommendedName>
</protein>
<dbReference type="InterPro" id="IPR018484">
    <property type="entry name" value="FGGY_N"/>
</dbReference>
<gene>
    <name evidence="8" type="ORF">PSYICH_LOCUS7855</name>
</gene>
<dbReference type="PANTHER" id="PTHR43435:SF4">
    <property type="entry name" value="FGGY CARBOHYDRATE KINASE DOMAIN-CONTAINING PROTEIN"/>
    <property type="match status" value="1"/>
</dbReference>
<reference evidence="8" key="1">
    <citation type="submission" date="2022-01" db="EMBL/GenBank/DDBJ databases">
        <authorList>
            <person name="King R."/>
        </authorList>
    </citation>
    <scope>NUCLEOTIDE SEQUENCE</scope>
</reference>
<dbReference type="GO" id="GO:0019150">
    <property type="term" value="F:D-ribulokinase activity"/>
    <property type="evidence" value="ECO:0007669"/>
    <property type="project" value="TreeGrafter"/>
</dbReference>
<keyword evidence="9" id="KW-1185">Reference proteome</keyword>
<evidence type="ECO:0000256" key="3">
    <source>
        <dbReference type="ARBA" id="ARBA00022777"/>
    </source>
</evidence>
<feature type="region of interest" description="Disordered" evidence="5">
    <location>
        <begin position="134"/>
        <end position="262"/>
    </location>
</feature>
<dbReference type="AlphaFoldDB" id="A0A9P0CU61"/>
<proteinExistence type="inferred from homology"/>
<comment type="similarity">
    <text evidence="1">Belongs to the FGGY kinase family.</text>
</comment>
<feature type="domain" description="Carbohydrate kinase FGGY N-terminal" evidence="6">
    <location>
        <begin position="392"/>
        <end position="654"/>
    </location>
</feature>
<dbReference type="PANTHER" id="PTHR43435">
    <property type="entry name" value="RIBULOKINASE"/>
    <property type="match status" value="1"/>
</dbReference>
<keyword evidence="2" id="KW-0808">Transferase</keyword>
<dbReference type="Gene3D" id="3.30.420.40">
    <property type="match status" value="1"/>
</dbReference>
<dbReference type="InterPro" id="IPR018485">
    <property type="entry name" value="FGGY_C"/>
</dbReference>
<evidence type="ECO:0000256" key="1">
    <source>
        <dbReference type="ARBA" id="ARBA00009156"/>
    </source>
</evidence>
<feature type="compositionally biased region" description="Basic and acidic residues" evidence="5">
    <location>
        <begin position="43"/>
        <end position="60"/>
    </location>
</feature>
<evidence type="ECO:0000259" key="7">
    <source>
        <dbReference type="Pfam" id="PF02782"/>
    </source>
</evidence>
<dbReference type="EMBL" id="OV651814">
    <property type="protein sequence ID" value="CAH1106273.1"/>
    <property type="molecule type" value="Genomic_DNA"/>
</dbReference>
<organism evidence="8 9">
    <name type="scientific">Psylliodes chrysocephalus</name>
    <dbReference type="NCBI Taxonomy" id="3402493"/>
    <lineage>
        <taxon>Eukaryota</taxon>
        <taxon>Metazoa</taxon>
        <taxon>Ecdysozoa</taxon>
        <taxon>Arthropoda</taxon>
        <taxon>Hexapoda</taxon>
        <taxon>Insecta</taxon>
        <taxon>Pterygota</taxon>
        <taxon>Neoptera</taxon>
        <taxon>Endopterygota</taxon>
        <taxon>Coleoptera</taxon>
        <taxon>Polyphaga</taxon>
        <taxon>Cucujiformia</taxon>
        <taxon>Chrysomeloidea</taxon>
        <taxon>Chrysomelidae</taxon>
        <taxon>Galerucinae</taxon>
        <taxon>Alticini</taxon>
        <taxon>Psylliodes</taxon>
    </lineage>
</organism>
<dbReference type="Gene3D" id="1.20.58.2240">
    <property type="match status" value="1"/>
</dbReference>
<keyword evidence="3" id="KW-0418">Kinase</keyword>
<dbReference type="InterPro" id="IPR043129">
    <property type="entry name" value="ATPase_NBD"/>
</dbReference>
<dbReference type="Proteomes" id="UP001153636">
    <property type="component" value="Chromosome 2"/>
</dbReference>
<dbReference type="FunFam" id="3.30.420.40:FF:000101">
    <property type="entry name" value="FGGY carbohydrate kinase domain-containing protein"/>
    <property type="match status" value="1"/>
</dbReference>
<dbReference type="NCBIfam" id="TIGR01315">
    <property type="entry name" value="5C_CHO_kinase"/>
    <property type="match status" value="1"/>
</dbReference>
<dbReference type="OrthoDB" id="203824at2759"/>
<evidence type="ECO:0000256" key="4">
    <source>
        <dbReference type="ARBA" id="ARBA00074355"/>
    </source>
</evidence>
<dbReference type="GO" id="GO:0019321">
    <property type="term" value="P:pentose metabolic process"/>
    <property type="evidence" value="ECO:0007669"/>
    <property type="project" value="TreeGrafter"/>
</dbReference>
<accession>A0A9P0CU61</accession>
<feature type="region of interest" description="Disordered" evidence="5">
    <location>
        <begin position="1"/>
        <end position="112"/>
    </location>
</feature>
<dbReference type="InterPro" id="IPR006003">
    <property type="entry name" value="FGGY_RbtK-like"/>
</dbReference>
<sequence length="934" mass="103163">MSNPHKPWLDKAKQNKKFCGTNCKGPNEKTSEQKSTSNVTALNKEKPSCIKPWLEKAAEKKGRRGSSLSTSTPSKTSSPLTMSMLNAGRPLTPSANRLRVPSTQSRLSDRTVQNPKPLVYTIAEFKKQAENLKRFSIPEFKTKPNKSSWGSLNKHGSKTLPKTNKKNVSKTNVSSKSFLKESSPIPSRPASANLSPQIKTSTALKAPVQLKPSETKPSEPKPSETKPSETKPSEIKHSETKHSEYKPIETKPPEIKPEENSVEYMLSDPNVPENFENLERSEMTELEKNDETKPKPMQVLTVTSSTEEEKPQPIIVESPKFVPSCSQPPQPVASCPLHTMEVPVLSDSHCIPPPGYGDTENKPPQPSKMEFASKKLKDCSILRQGDQQDRIYFVGVDVGTGSVRAALVTKDGQIVKTSVCDIKTWNIQPNFYEQSSDNIWGAVCLSVKNIVSQINPNMVRGIGFDATCSMVCLDQNGQPLSVSPSGNDEQNVILWLDHRAVIEAQEINSTKHSVLQFIGGHISPEHEIPKLRWLKKNLTKNCWERAGYFFDLPDFLTWRATDDDSRSVCSLVCKWTFDMKIDGSKVKGTEGWNKSFFEQVGLLDLSQNDWKKIGSKILVPGCSAGTGLSIRTAKEFGLNPGTPVGTSIIDCYAGGLGLIGCNVEGIDPDFQTRLSLICGTSTCHIAVSDTPVITPGMFGPYKHAMIPGMWLNEGGQSVTGKLVNHMIETHPATPEILKQIGKRPIQDYLNELICKMSDRGQDIALLSSDFHVWPDFHGNRSPITDPTLKGMVCGLTLEKSAKNLALIYLATLQALSYGTRYIIERLRHSGHHELKTILIWGGLGKNKLFLKSLADACNMPVIIPHESECVLLGASILGASASGIFPDLTTTLQNMAGTGSVTFPNSEITKYHEKKYRVFIKMYEDQVSYRNIMN</sequence>
<feature type="compositionally biased region" description="Basic and acidic residues" evidence="5">
    <location>
        <begin position="213"/>
        <end position="259"/>
    </location>
</feature>
<dbReference type="GO" id="GO:0005737">
    <property type="term" value="C:cytoplasm"/>
    <property type="evidence" value="ECO:0007669"/>
    <property type="project" value="TreeGrafter"/>
</dbReference>
<feature type="compositionally biased region" description="Polar residues" evidence="5">
    <location>
        <begin position="190"/>
        <end position="203"/>
    </location>
</feature>
<evidence type="ECO:0000313" key="8">
    <source>
        <dbReference type="EMBL" id="CAH1106273.1"/>
    </source>
</evidence>